<dbReference type="SUPFAM" id="SSF48452">
    <property type="entry name" value="TPR-like"/>
    <property type="match status" value="1"/>
</dbReference>
<evidence type="ECO:0000256" key="1">
    <source>
        <dbReference type="ARBA" id="ARBA00004245"/>
    </source>
</evidence>
<evidence type="ECO:0000256" key="7">
    <source>
        <dbReference type="ARBA" id="ARBA00039966"/>
    </source>
</evidence>
<dbReference type="PANTHER" id="PTHR16056">
    <property type="entry name" value="REGULATOR OF MICROTUBULE DYNAMICS PROTEIN"/>
    <property type="match status" value="1"/>
</dbReference>
<dbReference type="InterPro" id="IPR011990">
    <property type="entry name" value="TPR-like_helical_dom_sf"/>
</dbReference>
<evidence type="ECO:0000256" key="8">
    <source>
        <dbReference type="ARBA" id="ARBA00041958"/>
    </source>
</evidence>
<evidence type="ECO:0000256" key="6">
    <source>
        <dbReference type="ARBA" id="ARBA00023212"/>
    </source>
</evidence>
<comment type="subunit">
    <text evidence="2">Interacts with microtubules.</text>
</comment>
<keyword evidence="4" id="KW-0677">Repeat</keyword>
<comment type="subcellular location">
    <subcellularLocation>
        <location evidence="1">Cytoplasm</location>
        <location evidence="1">Cytoskeleton</location>
    </subcellularLocation>
</comment>
<keyword evidence="6" id="KW-0206">Cytoskeleton</keyword>
<sequence length="276" mass="32490">MYQDKPETVPPTKAGKTLKQTDLSLHHHSCQTNMLDVTQRADELYTAYKIQELYDYLTQHKEVMNDEIQWRLARVTHDRAKHEKDKHRRQNSMLEAFSYAEKALELNPNSPHCHRWYGALLHFTTEGIGLKHKIQTAFKVREHFDKALELDPEDAISLHSIGYWCFVFAERPWYQRKIASALFEALPETTYDEALEWFMKAEKVKENFMCTNILMIGKTHLRLHNKEKAVEYLQKTLDFQVRTPDDEQSHKEAVDMLRHMGHGHLLKSCLHSDDAS</sequence>
<dbReference type="EMBL" id="CAXITT010000139">
    <property type="protein sequence ID" value="CAL1533272.1"/>
    <property type="molecule type" value="Genomic_DNA"/>
</dbReference>
<reference evidence="9 10" key="1">
    <citation type="submission" date="2024-04" db="EMBL/GenBank/DDBJ databases">
        <authorList>
            <consortium name="Genoscope - CEA"/>
            <person name="William W."/>
        </authorList>
    </citation>
    <scope>NUCLEOTIDE SEQUENCE [LARGE SCALE GENOMIC DNA]</scope>
</reference>
<dbReference type="PANTHER" id="PTHR16056:SF16">
    <property type="entry name" value="REGULATOR OF MICROTUBULE DYNAMICS PROTEIN 1"/>
    <property type="match status" value="1"/>
</dbReference>
<evidence type="ECO:0000256" key="2">
    <source>
        <dbReference type="ARBA" id="ARBA00011375"/>
    </source>
</evidence>
<protein>
    <recommendedName>
        <fullName evidence="7">Regulator of microtubule dynamics protein 1</fullName>
    </recommendedName>
    <alternativeName>
        <fullName evidence="8">Protein FAM82B</fullName>
    </alternativeName>
</protein>
<evidence type="ECO:0000256" key="5">
    <source>
        <dbReference type="ARBA" id="ARBA00022803"/>
    </source>
</evidence>
<dbReference type="GO" id="GO:0097431">
    <property type="term" value="C:mitotic spindle pole"/>
    <property type="evidence" value="ECO:0007669"/>
    <property type="project" value="TreeGrafter"/>
</dbReference>
<evidence type="ECO:0000256" key="4">
    <source>
        <dbReference type="ARBA" id="ARBA00022737"/>
    </source>
</evidence>
<dbReference type="AlphaFoldDB" id="A0AAV2HH48"/>
<evidence type="ECO:0000313" key="9">
    <source>
        <dbReference type="EMBL" id="CAL1533272.1"/>
    </source>
</evidence>
<keyword evidence="3" id="KW-0963">Cytoplasm</keyword>
<proteinExistence type="predicted"/>
<accession>A0AAV2HH48</accession>
<dbReference type="InterPro" id="IPR049039">
    <property type="entry name" value="RMD1-3_a_helical_rpt"/>
</dbReference>
<evidence type="ECO:0000256" key="3">
    <source>
        <dbReference type="ARBA" id="ARBA00022490"/>
    </source>
</evidence>
<keyword evidence="5" id="KW-0802">TPR repeat</keyword>
<dbReference type="GO" id="GO:0008017">
    <property type="term" value="F:microtubule binding"/>
    <property type="evidence" value="ECO:0007669"/>
    <property type="project" value="TreeGrafter"/>
</dbReference>
<keyword evidence="10" id="KW-1185">Reference proteome</keyword>
<dbReference type="GO" id="GO:0005739">
    <property type="term" value="C:mitochondrion"/>
    <property type="evidence" value="ECO:0007669"/>
    <property type="project" value="TreeGrafter"/>
</dbReference>
<comment type="caution">
    <text evidence="9">The sequence shown here is derived from an EMBL/GenBank/DDBJ whole genome shotgun (WGS) entry which is preliminary data.</text>
</comment>
<organism evidence="9 10">
    <name type="scientific">Lymnaea stagnalis</name>
    <name type="common">Great pond snail</name>
    <name type="synonym">Helix stagnalis</name>
    <dbReference type="NCBI Taxonomy" id="6523"/>
    <lineage>
        <taxon>Eukaryota</taxon>
        <taxon>Metazoa</taxon>
        <taxon>Spiralia</taxon>
        <taxon>Lophotrochozoa</taxon>
        <taxon>Mollusca</taxon>
        <taxon>Gastropoda</taxon>
        <taxon>Heterobranchia</taxon>
        <taxon>Euthyneura</taxon>
        <taxon>Panpulmonata</taxon>
        <taxon>Hygrophila</taxon>
        <taxon>Lymnaeoidea</taxon>
        <taxon>Lymnaeidae</taxon>
        <taxon>Lymnaea</taxon>
    </lineage>
</organism>
<dbReference type="GO" id="GO:0005876">
    <property type="term" value="C:spindle microtubule"/>
    <property type="evidence" value="ECO:0007669"/>
    <property type="project" value="TreeGrafter"/>
</dbReference>
<dbReference type="Proteomes" id="UP001497497">
    <property type="component" value="Unassembled WGS sequence"/>
</dbReference>
<gene>
    <name evidence="9" type="ORF">GSLYS_00007290001</name>
</gene>
<evidence type="ECO:0000313" key="10">
    <source>
        <dbReference type="Proteomes" id="UP001497497"/>
    </source>
</evidence>
<name>A0AAV2HH48_LYMST</name>
<dbReference type="Pfam" id="PF21033">
    <property type="entry name" value="RMD1-3"/>
    <property type="match status" value="1"/>
</dbReference>
<dbReference type="Gene3D" id="1.25.40.10">
    <property type="entry name" value="Tetratricopeptide repeat domain"/>
    <property type="match status" value="2"/>
</dbReference>